<dbReference type="PRINTS" id="PR00205">
    <property type="entry name" value="CADHERIN"/>
</dbReference>
<feature type="region of interest" description="Disordered" evidence="12">
    <location>
        <begin position="719"/>
        <end position="739"/>
    </location>
</feature>
<evidence type="ECO:0000313" key="16">
    <source>
        <dbReference type="Proteomes" id="UP000267096"/>
    </source>
</evidence>
<dbReference type="InterPro" id="IPR020894">
    <property type="entry name" value="Cadherin_CS"/>
</dbReference>
<keyword evidence="9 13" id="KW-0472">Membrane</keyword>
<dbReference type="PROSITE" id="PS00232">
    <property type="entry name" value="CADHERIN_1"/>
    <property type="match status" value="2"/>
</dbReference>
<evidence type="ECO:0000256" key="5">
    <source>
        <dbReference type="ARBA" id="ARBA00022737"/>
    </source>
</evidence>
<dbReference type="Gene3D" id="2.60.40.60">
    <property type="entry name" value="Cadherins"/>
    <property type="match status" value="6"/>
</dbReference>
<feature type="transmembrane region" description="Helical" evidence="13">
    <location>
        <begin position="657"/>
        <end position="682"/>
    </location>
</feature>
<keyword evidence="8 13" id="KW-1133">Transmembrane helix</keyword>
<dbReference type="OrthoDB" id="6252479at2759"/>
<evidence type="ECO:0000256" key="2">
    <source>
        <dbReference type="ARBA" id="ARBA00022475"/>
    </source>
</evidence>
<evidence type="ECO:0000256" key="6">
    <source>
        <dbReference type="ARBA" id="ARBA00022837"/>
    </source>
</evidence>
<dbReference type="CDD" id="cd11304">
    <property type="entry name" value="Cadherin_repeat"/>
    <property type="match status" value="6"/>
</dbReference>
<keyword evidence="4" id="KW-0732">Signal</keyword>
<reference evidence="15 16" key="1">
    <citation type="submission" date="2018-11" db="EMBL/GenBank/DDBJ databases">
        <authorList>
            <consortium name="Pathogen Informatics"/>
        </authorList>
    </citation>
    <scope>NUCLEOTIDE SEQUENCE [LARGE SCALE GENOMIC DNA]</scope>
</reference>
<dbReference type="GO" id="GO:0008013">
    <property type="term" value="F:beta-catenin binding"/>
    <property type="evidence" value="ECO:0007669"/>
    <property type="project" value="TreeGrafter"/>
</dbReference>
<evidence type="ECO:0000256" key="13">
    <source>
        <dbReference type="SAM" id="Phobius"/>
    </source>
</evidence>
<evidence type="ECO:0000256" key="3">
    <source>
        <dbReference type="ARBA" id="ARBA00022692"/>
    </source>
</evidence>
<dbReference type="GO" id="GO:0016477">
    <property type="term" value="P:cell migration"/>
    <property type="evidence" value="ECO:0007669"/>
    <property type="project" value="TreeGrafter"/>
</dbReference>
<feature type="compositionally biased region" description="Low complexity" evidence="12">
    <location>
        <begin position="726"/>
        <end position="739"/>
    </location>
</feature>
<keyword evidence="7" id="KW-0130">Cell adhesion</keyword>
<evidence type="ECO:0000256" key="9">
    <source>
        <dbReference type="ARBA" id="ARBA00023136"/>
    </source>
</evidence>
<keyword evidence="10" id="KW-0325">Glycoprotein</keyword>
<dbReference type="PANTHER" id="PTHR24027:SF438">
    <property type="entry name" value="CADHERIN 23"/>
    <property type="match status" value="1"/>
</dbReference>
<comment type="subcellular location">
    <subcellularLocation>
        <location evidence="1">Cell membrane</location>
        <topology evidence="1">Single-pass membrane protein</topology>
    </subcellularLocation>
</comment>
<dbReference type="FunFam" id="2.60.40.60:FF:000092">
    <property type="entry name" value="Protocadherin 8"/>
    <property type="match status" value="1"/>
</dbReference>
<evidence type="ECO:0000256" key="4">
    <source>
        <dbReference type="ARBA" id="ARBA00022729"/>
    </source>
</evidence>
<keyword evidence="5" id="KW-0677">Repeat</keyword>
<dbReference type="InterPro" id="IPR039808">
    <property type="entry name" value="Cadherin"/>
</dbReference>
<feature type="domain" description="Cadherin" evidence="14">
    <location>
        <begin position="232"/>
        <end position="331"/>
    </location>
</feature>
<dbReference type="InterPro" id="IPR002126">
    <property type="entry name" value="Cadherin-like_dom"/>
</dbReference>
<evidence type="ECO:0000256" key="8">
    <source>
        <dbReference type="ARBA" id="ARBA00022989"/>
    </source>
</evidence>
<proteinExistence type="predicted"/>
<dbReference type="GO" id="GO:0045296">
    <property type="term" value="F:cadherin binding"/>
    <property type="evidence" value="ECO:0007669"/>
    <property type="project" value="TreeGrafter"/>
</dbReference>
<sequence>MKVVGNAHHYRTIPQTTVHIRVLNINDNVPALAPMRPRKISEAAQVGTLIATVRATDVDVDTQLEYSINPPNPLFMINRLTGTIHLASPLDYETTQEHRLPIQVTDGENISKSTLVVVVLDENDNAPKFDKDFYDVTVPQNLAIGSAITKMTARDVDSGLAGQVYYNISTTSDRFQMDSQSGVLKLKSRLAFGSVHYVKVQAFDYGLPQMSAAVTLRISVNDSANRVQAKFNKKSYSFSIPENTSANVRIGNIRASIMPDAKFDYRIIEPECARLVRIDHNGDVFLQQQIDREKNQTLKFTVEASSRSSFVNATTIVHIQLLDTNDNVPQFFASTDKIIVNEHMKHGELLVRMSASDRDAGKNGRITYSILSGNEHGMFRLDSASGTIVFEQWNEQTLLLSEPIQKLVVAAQDHGNPSRWNHTTISVSIERQLWSGSAPFFALPSYQASVFENTQVGSVVLKSRAVSRSGIIEPGWEYTLKDNDEAFACNRTTGDIILVKELDFETRNGYQFSLIVKDQSRRSAIVPINVIVLGIDEYPPMFMRNKYTFQIPRTAEIGQRVGAVTATDQDSGIDGVVRYEMEGDALRYLGIDPDSGQIVLTRELSEKMKKNVSFDEFVVIASSGTRQYSRVKVFIEIGDFTSSNGPNAKESLMNAKILTIASLVLLFVLLLTLVVIIIRMRIRVYKQRKPRKQVYSVSRGNVAVMADLHRLSPRFEYEKQRAHVPTPSTSSNNRPSSLSLSRCSDESIRMRQKMFAFALFFTYFHLHFTKA</sequence>
<evidence type="ECO:0000256" key="1">
    <source>
        <dbReference type="ARBA" id="ARBA00004162"/>
    </source>
</evidence>
<dbReference type="EMBL" id="UYRR01034375">
    <property type="protein sequence ID" value="VDK60886.1"/>
    <property type="molecule type" value="Genomic_DNA"/>
</dbReference>
<dbReference type="FunFam" id="2.60.40.60:FF:000033">
    <property type="entry name" value="FAT atypical cadherin 1"/>
    <property type="match status" value="1"/>
</dbReference>
<dbReference type="Pfam" id="PF00028">
    <property type="entry name" value="Cadherin"/>
    <property type="match status" value="6"/>
</dbReference>
<feature type="domain" description="Cadherin" evidence="14">
    <location>
        <begin position="32"/>
        <end position="129"/>
    </location>
</feature>
<feature type="domain" description="Cadherin" evidence="14">
    <location>
        <begin position="442"/>
        <end position="542"/>
    </location>
</feature>
<organism evidence="15 16">
    <name type="scientific">Anisakis simplex</name>
    <name type="common">Herring worm</name>
    <dbReference type="NCBI Taxonomy" id="6269"/>
    <lineage>
        <taxon>Eukaryota</taxon>
        <taxon>Metazoa</taxon>
        <taxon>Ecdysozoa</taxon>
        <taxon>Nematoda</taxon>
        <taxon>Chromadorea</taxon>
        <taxon>Rhabditida</taxon>
        <taxon>Spirurina</taxon>
        <taxon>Ascaridomorpha</taxon>
        <taxon>Ascaridoidea</taxon>
        <taxon>Anisakidae</taxon>
        <taxon>Anisakis</taxon>
        <taxon>Anisakis simplex complex</taxon>
    </lineage>
</organism>
<evidence type="ECO:0000256" key="10">
    <source>
        <dbReference type="ARBA" id="ARBA00023180"/>
    </source>
</evidence>
<accession>A0A3P6RFA5</accession>
<evidence type="ECO:0000256" key="11">
    <source>
        <dbReference type="PROSITE-ProRule" id="PRU00043"/>
    </source>
</evidence>
<dbReference type="SUPFAM" id="SSF49313">
    <property type="entry name" value="Cadherin-like"/>
    <property type="match status" value="6"/>
</dbReference>
<evidence type="ECO:0000313" key="15">
    <source>
        <dbReference type="EMBL" id="VDK60886.1"/>
    </source>
</evidence>
<dbReference type="SMART" id="SM00112">
    <property type="entry name" value="CA"/>
    <property type="match status" value="6"/>
</dbReference>
<dbReference type="GO" id="GO:0016342">
    <property type="term" value="C:catenin complex"/>
    <property type="evidence" value="ECO:0007669"/>
    <property type="project" value="TreeGrafter"/>
</dbReference>
<dbReference type="FunFam" id="2.60.40.60:FF:000116">
    <property type="entry name" value="Dachsous cadherin-related 2"/>
    <property type="match status" value="1"/>
</dbReference>
<feature type="domain" description="Cadherin" evidence="14">
    <location>
        <begin position="543"/>
        <end position="648"/>
    </location>
</feature>
<dbReference type="Proteomes" id="UP000267096">
    <property type="component" value="Unassembled WGS sequence"/>
</dbReference>
<protein>
    <recommendedName>
        <fullName evidence="14">Cadherin domain-containing protein</fullName>
    </recommendedName>
</protein>
<evidence type="ECO:0000256" key="12">
    <source>
        <dbReference type="SAM" id="MobiDB-lite"/>
    </source>
</evidence>
<keyword evidence="6 11" id="KW-0106">Calcium</keyword>
<dbReference type="AlphaFoldDB" id="A0A3P6RFA5"/>
<name>A0A3P6RFA5_ANISI</name>
<evidence type="ECO:0000259" key="14">
    <source>
        <dbReference type="PROSITE" id="PS50268"/>
    </source>
</evidence>
<gene>
    <name evidence="15" type="ORF">ASIM_LOCUS17643</name>
</gene>
<dbReference type="GO" id="GO:0007156">
    <property type="term" value="P:homophilic cell adhesion via plasma membrane adhesion molecules"/>
    <property type="evidence" value="ECO:0007669"/>
    <property type="project" value="InterPro"/>
</dbReference>
<feature type="domain" description="Cadherin" evidence="14">
    <location>
        <begin position="130"/>
        <end position="231"/>
    </location>
</feature>
<dbReference type="InterPro" id="IPR015919">
    <property type="entry name" value="Cadherin-like_sf"/>
</dbReference>
<feature type="domain" description="Cadherin" evidence="14">
    <location>
        <begin position="332"/>
        <end position="441"/>
    </location>
</feature>
<keyword evidence="2" id="KW-1003">Cell membrane</keyword>
<dbReference type="PANTHER" id="PTHR24027">
    <property type="entry name" value="CADHERIN-23"/>
    <property type="match status" value="1"/>
</dbReference>
<evidence type="ECO:0000256" key="7">
    <source>
        <dbReference type="ARBA" id="ARBA00022889"/>
    </source>
</evidence>
<keyword evidence="16" id="KW-1185">Reference proteome</keyword>
<dbReference type="GO" id="GO:0005509">
    <property type="term" value="F:calcium ion binding"/>
    <property type="evidence" value="ECO:0007669"/>
    <property type="project" value="UniProtKB-UniRule"/>
</dbReference>
<dbReference type="PROSITE" id="PS50268">
    <property type="entry name" value="CADHERIN_2"/>
    <property type="match status" value="6"/>
</dbReference>
<keyword evidence="3 13" id="KW-0812">Transmembrane</keyword>